<sequence length="85" mass="10307">MEKIQVIQETINQIIEELQSQPFGLDVALEKFDQEKVHWLIRMKDQFVPITMDEINEKRTGTDSLYQTMKDLFMEKFQWLIWKTV</sequence>
<name>A0ABT1Y7A3_9FIRM</name>
<evidence type="ECO:0000313" key="1">
    <source>
        <dbReference type="EMBL" id="MCR6546764.1"/>
    </source>
</evidence>
<reference evidence="1 2" key="1">
    <citation type="submission" date="2022-08" db="EMBL/GenBank/DDBJ databases">
        <title>Proteogenomics of the novel Dehalobacterium formicoaceticum strain EZ94 highlights a key role of methyltransferases during anaerobic dichloromethane degradation.</title>
        <authorList>
            <person name="Wasmund K."/>
        </authorList>
    </citation>
    <scope>NUCLEOTIDE SEQUENCE [LARGE SCALE GENOMIC DNA]</scope>
    <source>
        <strain evidence="1 2">EZ94</strain>
    </source>
</reference>
<gene>
    <name evidence="1" type="ORF">NVS47_14805</name>
</gene>
<keyword evidence="2" id="KW-1185">Reference proteome</keyword>
<evidence type="ECO:0000313" key="2">
    <source>
        <dbReference type="Proteomes" id="UP001524944"/>
    </source>
</evidence>
<dbReference type="Proteomes" id="UP001524944">
    <property type="component" value="Unassembled WGS sequence"/>
</dbReference>
<dbReference type="RefSeq" id="WP_089611409.1">
    <property type="nucleotide sequence ID" value="NZ_CP022121.1"/>
</dbReference>
<protein>
    <submittedName>
        <fullName evidence="1">Uncharacterized protein</fullName>
    </submittedName>
</protein>
<accession>A0ABT1Y7A3</accession>
<proteinExistence type="predicted"/>
<organism evidence="1 2">
    <name type="scientific">Dehalobacterium formicoaceticum</name>
    <dbReference type="NCBI Taxonomy" id="51515"/>
    <lineage>
        <taxon>Bacteria</taxon>
        <taxon>Bacillati</taxon>
        <taxon>Bacillota</taxon>
        <taxon>Clostridia</taxon>
        <taxon>Eubacteriales</taxon>
        <taxon>Peptococcaceae</taxon>
        <taxon>Dehalobacterium</taxon>
    </lineage>
</organism>
<comment type="caution">
    <text evidence="1">The sequence shown here is derived from an EMBL/GenBank/DDBJ whole genome shotgun (WGS) entry which is preliminary data.</text>
</comment>
<dbReference type="EMBL" id="JANPWE010000011">
    <property type="protein sequence ID" value="MCR6546764.1"/>
    <property type="molecule type" value="Genomic_DNA"/>
</dbReference>